<dbReference type="AlphaFoldDB" id="A0A9P9A9F7"/>
<feature type="chain" id="PRO_5040261467" evidence="1">
    <location>
        <begin position="19"/>
        <end position="119"/>
    </location>
</feature>
<feature type="signal peptide" evidence="1">
    <location>
        <begin position="1"/>
        <end position="18"/>
    </location>
</feature>
<organism evidence="2 3">
    <name type="scientific">Plectosphaerella plurivora</name>
    <dbReference type="NCBI Taxonomy" id="936078"/>
    <lineage>
        <taxon>Eukaryota</taxon>
        <taxon>Fungi</taxon>
        <taxon>Dikarya</taxon>
        <taxon>Ascomycota</taxon>
        <taxon>Pezizomycotina</taxon>
        <taxon>Sordariomycetes</taxon>
        <taxon>Hypocreomycetidae</taxon>
        <taxon>Glomerellales</taxon>
        <taxon>Plectosphaerellaceae</taxon>
        <taxon>Plectosphaerella</taxon>
    </lineage>
</organism>
<sequence length="119" mass="12377">MKLLSSLTALALAGAAVADFVAFPDNLSCLSTTGTRIITLAELESAVLNNKRSLIEKNASNMAVGAACQRLTDSLYAVDFPEVGSIYFVFKPSTGTYTFCSGAGVPEDGIGYPSVCQAV</sequence>
<dbReference type="Proteomes" id="UP000770015">
    <property type="component" value="Unassembled WGS sequence"/>
</dbReference>
<keyword evidence="1" id="KW-0732">Signal</keyword>
<accession>A0A9P9A9F7</accession>
<evidence type="ECO:0000313" key="2">
    <source>
        <dbReference type="EMBL" id="KAH6677948.1"/>
    </source>
</evidence>
<dbReference type="OrthoDB" id="10322340at2759"/>
<name>A0A9P9A9F7_9PEZI</name>
<evidence type="ECO:0000313" key="3">
    <source>
        <dbReference type="Proteomes" id="UP000770015"/>
    </source>
</evidence>
<proteinExistence type="predicted"/>
<keyword evidence="3" id="KW-1185">Reference proteome</keyword>
<evidence type="ECO:0000256" key="1">
    <source>
        <dbReference type="SAM" id="SignalP"/>
    </source>
</evidence>
<reference evidence="2" key="1">
    <citation type="journal article" date="2021" name="Nat. Commun.">
        <title>Genetic determinants of endophytism in the Arabidopsis root mycobiome.</title>
        <authorList>
            <person name="Mesny F."/>
            <person name="Miyauchi S."/>
            <person name="Thiergart T."/>
            <person name="Pickel B."/>
            <person name="Atanasova L."/>
            <person name="Karlsson M."/>
            <person name="Huettel B."/>
            <person name="Barry K.W."/>
            <person name="Haridas S."/>
            <person name="Chen C."/>
            <person name="Bauer D."/>
            <person name="Andreopoulos W."/>
            <person name="Pangilinan J."/>
            <person name="LaButti K."/>
            <person name="Riley R."/>
            <person name="Lipzen A."/>
            <person name="Clum A."/>
            <person name="Drula E."/>
            <person name="Henrissat B."/>
            <person name="Kohler A."/>
            <person name="Grigoriev I.V."/>
            <person name="Martin F.M."/>
            <person name="Hacquard S."/>
        </authorList>
    </citation>
    <scope>NUCLEOTIDE SEQUENCE</scope>
    <source>
        <strain evidence="2">MPI-SDFR-AT-0117</strain>
    </source>
</reference>
<protein>
    <submittedName>
        <fullName evidence="2">Uncharacterized protein</fullName>
    </submittedName>
</protein>
<gene>
    <name evidence="2" type="ORF">F5X68DRAFT_235016</name>
</gene>
<dbReference type="EMBL" id="JAGSXJ010000022">
    <property type="protein sequence ID" value="KAH6677948.1"/>
    <property type="molecule type" value="Genomic_DNA"/>
</dbReference>
<comment type="caution">
    <text evidence="2">The sequence shown here is derived from an EMBL/GenBank/DDBJ whole genome shotgun (WGS) entry which is preliminary data.</text>
</comment>